<proteinExistence type="inferred from homology"/>
<name>A0A3M7P9D0_BRAPC</name>
<dbReference type="Pfam" id="PF05008">
    <property type="entry name" value="V-SNARE"/>
    <property type="match status" value="1"/>
</dbReference>
<dbReference type="GO" id="GO:0012507">
    <property type="term" value="C:ER to Golgi transport vesicle membrane"/>
    <property type="evidence" value="ECO:0007669"/>
    <property type="project" value="TreeGrafter"/>
</dbReference>
<evidence type="ECO:0000256" key="8">
    <source>
        <dbReference type="ARBA" id="ARBA00023136"/>
    </source>
</evidence>
<evidence type="ECO:0000256" key="5">
    <source>
        <dbReference type="ARBA" id="ARBA00022927"/>
    </source>
</evidence>
<keyword evidence="8" id="KW-0472">Membrane</keyword>
<keyword evidence="5" id="KW-0653">Protein transport</keyword>
<dbReference type="AlphaFoldDB" id="A0A3M7P9D0"/>
<accession>A0A3M7P9D0</accession>
<dbReference type="OrthoDB" id="430637at2759"/>
<dbReference type="GO" id="GO:0048280">
    <property type="term" value="P:vesicle fusion with Golgi apparatus"/>
    <property type="evidence" value="ECO:0007669"/>
    <property type="project" value="TreeGrafter"/>
</dbReference>
<dbReference type="GO" id="GO:0042147">
    <property type="term" value="P:retrograde transport, endosome to Golgi"/>
    <property type="evidence" value="ECO:0007669"/>
    <property type="project" value="TreeGrafter"/>
</dbReference>
<evidence type="ECO:0000256" key="3">
    <source>
        <dbReference type="ARBA" id="ARBA00022448"/>
    </source>
</evidence>
<reference evidence="11 12" key="1">
    <citation type="journal article" date="2018" name="Sci. Rep.">
        <title>Genomic signatures of local adaptation to the degree of environmental predictability in rotifers.</title>
        <authorList>
            <person name="Franch-Gras L."/>
            <person name="Hahn C."/>
            <person name="Garcia-Roger E.M."/>
            <person name="Carmona M.J."/>
            <person name="Serra M."/>
            <person name="Gomez A."/>
        </authorList>
    </citation>
    <scope>NUCLEOTIDE SEQUENCE [LARGE SCALE GENOMIC DNA]</scope>
    <source>
        <strain evidence="11">HYR1</strain>
    </source>
</reference>
<dbReference type="GO" id="GO:0006891">
    <property type="term" value="P:intra-Golgi vesicle-mediated transport"/>
    <property type="evidence" value="ECO:0007669"/>
    <property type="project" value="TreeGrafter"/>
</dbReference>
<dbReference type="InterPro" id="IPR007705">
    <property type="entry name" value="Vesicle_trsprt_v-SNARE_N"/>
</dbReference>
<organism evidence="11 12">
    <name type="scientific">Brachionus plicatilis</name>
    <name type="common">Marine rotifer</name>
    <name type="synonym">Brachionus muelleri</name>
    <dbReference type="NCBI Taxonomy" id="10195"/>
    <lineage>
        <taxon>Eukaryota</taxon>
        <taxon>Metazoa</taxon>
        <taxon>Spiralia</taxon>
        <taxon>Gnathifera</taxon>
        <taxon>Rotifera</taxon>
        <taxon>Eurotatoria</taxon>
        <taxon>Monogononta</taxon>
        <taxon>Pseudotrocha</taxon>
        <taxon>Ploima</taxon>
        <taxon>Brachionidae</taxon>
        <taxon>Brachionus</taxon>
    </lineage>
</organism>
<dbReference type="Gene3D" id="1.20.5.110">
    <property type="match status" value="1"/>
</dbReference>
<dbReference type="SUPFAM" id="SSF47661">
    <property type="entry name" value="t-snare proteins"/>
    <property type="match status" value="1"/>
</dbReference>
<keyword evidence="6" id="KW-1133">Transmembrane helix</keyword>
<dbReference type="Proteomes" id="UP000276133">
    <property type="component" value="Unassembled WGS sequence"/>
</dbReference>
<dbReference type="GO" id="GO:0006886">
    <property type="term" value="P:intracellular protein transport"/>
    <property type="evidence" value="ECO:0007669"/>
    <property type="project" value="InterPro"/>
</dbReference>
<evidence type="ECO:0000256" key="6">
    <source>
        <dbReference type="ARBA" id="ARBA00022989"/>
    </source>
</evidence>
<evidence type="ECO:0000256" key="9">
    <source>
        <dbReference type="SAM" id="Coils"/>
    </source>
</evidence>
<dbReference type="InterPro" id="IPR038407">
    <property type="entry name" value="v-SNARE_N_sf"/>
</dbReference>
<keyword evidence="3" id="KW-0813">Transport</keyword>
<dbReference type="InterPro" id="IPR010989">
    <property type="entry name" value="SNARE"/>
</dbReference>
<dbReference type="GO" id="GO:0005789">
    <property type="term" value="C:endoplasmic reticulum membrane"/>
    <property type="evidence" value="ECO:0007669"/>
    <property type="project" value="TreeGrafter"/>
</dbReference>
<feature type="coiled-coil region" evidence="9">
    <location>
        <begin position="39"/>
        <end position="95"/>
    </location>
</feature>
<dbReference type="GO" id="GO:1903076">
    <property type="term" value="P:regulation of protein localization to plasma membrane"/>
    <property type="evidence" value="ECO:0007669"/>
    <property type="project" value="TreeGrafter"/>
</dbReference>
<feature type="domain" description="Vesicle transport v-SNARE N-terminal" evidence="10">
    <location>
        <begin position="1"/>
        <end position="92"/>
    </location>
</feature>
<dbReference type="EMBL" id="REGN01012366">
    <property type="protein sequence ID" value="RMZ95589.1"/>
    <property type="molecule type" value="Genomic_DNA"/>
</dbReference>
<dbReference type="GO" id="GO:0005829">
    <property type="term" value="C:cytosol"/>
    <property type="evidence" value="ECO:0007669"/>
    <property type="project" value="GOC"/>
</dbReference>
<dbReference type="GO" id="GO:0005794">
    <property type="term" value="C:Golgi apparatus"/>
    <property type="evidence" value="ECO:0007669"/>
    <property type="project" value="TreeGrafter"/>
</dbReference>
<dbReference type="GO" id="GO:0005484">
    <property type="term" value="F:SNAP receptor activity"/>
    <property type="evidence" value="ECO:0007669"/>
    <property type="project" value="TreeGrafter"/>
</dbReference>
<evidence type="ECO:0000256" key="2">
    <source>
        <dbReference type="ARBA" id="ARBA00006108"/>
    </source>
</evidence>
<dbReference type="GO" id="GO:0000149">
    <property type="term" value="F:SNARE binding"/>
    <property type="evidence" value="ECO:0007669"/>
    <property type="project" value="TreeGrafter"/>
</dbReference>
<evidence type="ECO:0000256" key="1">
    <source>
        <dbReference type="ARBA" id="ARBA00004211"/>
    </source>
</evidence>
<dbReference type="Pfam" id="PF12352">
    <property type="entry name" value="V-SNARE_C"/>
    <property type="match status" value="1"/>
</dbReference>
<feature type="non-terminal residue" evidence="11">
    <location>
        <position position="173"/>
    </location>
</feature>
<dbReference type="GO" id="GO:0006896">
    <property type="term" value="P:Golgi to vacuole transport"/>
    <property type="evidence" value="ECO:0007669"/>
    <property type="project" value="TreeGrafter"/>
</dbReference>
<evidence type="ECO:0000256" key="4">
    <source>
        <dbReference type="ARBA" id="ARBA00022692"/>
    </source>
</evidence>
<evidence type="ECO:0000256" key="7">
    <source>
        <dbReference type="ARBA" id="ARBA00023054"/>
    </source>
</evidence>
<dbReference type="Gene3D" id="1.20.58.400">
    <property type="entry name" value="t-snare proteins"/>
    <property type="match status" value="1"/>
</dbReference>
<dbReference type="GO" id="GO:0031902">
    <property type="term" value="C:late endosome membrane"/>
    <property type="evidence" value="ECO:0007669"/>
    <property type="project" value="TreeGrafter"/>
</dbReference>
<keyword evidence="4" id="KW-0812">Transmembrane</keyword>
<dbReference type="SUPFAM" id="SSF58038">
    <property type="entry name" value="SNARE fusion complex"/>
    <property type="match status" value="1"/>
</dbReference>
<keyword evidence="7 9" id="KW-0175">Coiled coil</keyword>
<dbReference type="PANTHER" id="PTHR21230">
    <property type="entry name" value="VESICLE TRANSPORT V-SNARE PROTEIN VTI1-RELATED"/>
    <property type="match status" value="1"/>
</dbReference>
<comment type="subcellular location">
    <subcellularLocation>
        <location evidence="1">Membrane</location>
        <topology evidence="1">Single-pass type IV membrane protein</topology>
    </subcellularLocation>
</comment>
<keyword evidence="12" id="KW-1185">Reference proteome</keyword>
<dbReference type="STRING" id="10195.A0A3M7P9D0"/>
<evidence type="ECO:0000313" key="11">
    <source>
        <dbReference type="EMBL" id="RMZ95589.1"/>
    </source>
</evidence>
<dbReference type="PANTHER" id="PTHR21230:SF89">
    <property type="entry name" value="VESICLE TRANSPORT THROUGH INTERACTION WITH T-SNARES HOMOLOG 1B"/>
    <property type="match status" value="1"/>
</dbReference>
<dbReference type="GO" id="GO:0016236">
    <property type="term" value="P:macroautophagy"/>
    <property type="evidence" value="ECO:0007669"/>
    <property type="project" value="TreeGrafter"/>
</dbReference>
<comment type="similarity">
    <text evidence="2">Belongs to the VTI1 family.</text>
</comment>
<protein>
    <submittedName>
        <fullName evidence="11">Vesicle transport through interaction with t-SNAREs-like protein</fullName>
    </submittedName>
</protein>
<evidence type="ECO:0000259" key="10">
    <source>
        <dbReference type="Pfam" id="PF05008"/>
    </source>
</evidence>
<gene>
    <name evidence="11" type="ORF">BpHYR1_024731</name>
</gene>
<dbReference type="GO" id="GO:0031201">
    <property type="term" value="C:SNARE complex"/>
    <property type="evidence" value="ECO:0007669"/>
    <property type="project" value="TreeGrafter"/>
</dbReference>
<comment type="caution">
    <text evidence="11">The sequence shown here is derived from an EMBL/GenBank/DDBJ whole genome shotgun (WGS) entry which is preliminary data.</text>
</comment>
<evidence type="ECO:0000313" key="12">
    <source>
        <dbReference type="Proteomes" id="UP000276133"/>
    </source>
</evidence>
<sequence>MSEQFARYEQDLINFIKSCKTILADKIPIAETDERKSLIRQLRQTTEDITRIIEDMEMEMRKFGPNSRASMNNKLKQYKLDVDIIQKEMKKAIDDSSKYRNYQSINQMDPERSKLLQIHSSLMNTNDTIARSTQIAIETEQLGNNVLTELNEQGERLRNANDQLDDTKGALLR</sequence>